<keyword evidence="3" id="KW-1185">Reference proteome</keyword>
<keyword evidence="1" id="KW-1133">Transmembrane helix</keyword>
<organism evidence="2 3">
    <name type="scientific">Panaeolus cyanescens</name>
    <dbReference type="NCBI Taxonomy" id="181874"/>
    <lineage>
        <taxon>Eukaryota</taxon>
        <taxon>Fungi</taxon>
        <taxon>Dikarya</taxon>
        <taxon>Basidiomycota</taxon>
        <taxon>Agaricomycotina</taxon>
        <taxon>Agaricomycetes</taxon>
        <taxon>Agaricomycetidae</taxon>
        <taxon>Agaricales</taxon>
        <taxon>Agaricineae</taxon>
        <taxon>Galeropsidaceae</taxon>
        <taxon>Panaeolus</taxon>
    </lineage>
</organism>
<feature type="transmembrane region" description="Helical" evidence="1">
    <location>
        <begin position="262"/>
        <end position="282"/>
    </location>
</feature>
<dbReference type="EMBL" id="NHTK01005717">
    <property type="protein sequence ID" value="PPQ74897.1"/>
    <property type="molecule type" value="Genomic_DNA"/>
</dbReference>
<dbReference type="AlphaFoldDB" id="A0A409W8R2"/>
<dbReference type="SUPFAM" id="SSF54909">
    <property type="entry name" value="Dimeric alpha+beta barrel"/>
    <property type="match status" value="1"/>
</dbReference>
<reference evidence="2 3" key="1">
    <citation type="journal article" date="2018" name="Evol. Lett.">
        <title>Horizontal gene cluster transfer increased hallucinogenic mushroom diversity.</title>
        <authorList>
            <person name="Reynolds H.T."/>
            <person name="Vijayakumar V."/>
            <person name="Gluck-Thaler E."/>
            <person name="Korotkin H.B."/>
            <person name="Matheny P.B."/>
            <person name="Slot J.C."/>
        </authorList>
    </citation>
    <scope>NUCLEOTIDE SEQUENCE [LARGE SCALE GENOMIC DNA]</scope>
    <source>
        <strain evidence="2 3">2629</strain>
    </source>
</reference>
<accession>A0A409W8R2</accession>
<feature type="transmembrane region" description="Helical" evidence="1">
    <location>
        <begin position="294"/>
        <end position="317"/>
    </location>
</feature>
<evidence type="ECO:0000313" key="2">
    <source>
        <dbReference type="EMBL" id="PPQ74897.1"/>
    </source>
</evidence>
<evidence type="ECO:0000313" key="3">
    <source>
        <dbReference type="Proteomes" id="UP000284842"/>
    </source>
</evidence>
<keyword evidence="1" id="KW-0472">Membrane</keyword>
<evidence type="ECO:0000256" key="1">
    <source>
        <dbReference type="SAM" id="Phobius"/>
    </source>
</evidence>
<dbReference type="InParanoid" id="A0A409W8R2"/>
<dbReference type="STRING" id="181874.A0A409W8R2"/>
<dbReference type="OrthoDB" id="2851338at2759"/>
<keyword evidence="1" id="KW-0812">Transmembrane</keyword>
<protein>
    <submittedName>
        <fullName evidence="2">Uncharacterized protein</fullName>
    </submittedName>
</protein>
<proteinExistence type="predicted"/>
<gene>
    <name evidence="2" type="ORF">CVT24_003050</name>
</gene>
<name>A0A409W8R2_9AGAR</name>
<comment type="caution">
    <text evidence="2">The sequence shown here is derived from an EMBL/GenBank/DDBJ whole genome shotgun (WGS) entry which is preliminary data.</text>
</comment>
<dbReference type="Proteomes" id="UP000284842">
    <property type="component" value="Unassembled WGS sequence"/>
</dbReference>
<dbReference type="InterPro" id="IPR011008">
    <property type="entry name" value="Dimeric_a/b-barrel"/>
</dbReference>
<sequence>MYIKPVFEGSNSSILFQFKAALPMSGLFFVYCETGPKVDDADFNEWYDDVHIPDLFTLPGFLNSQRYTATDSRTPHYLGTFTVDTPDPTSMIHSDQFKALVDAASPREKYILNNIETVNRRDLELIFEHPPSYSAPSGEVAKYLFVVTLDFLDDDPSFQEDANRWYNEEHIPDIAKVNGWTRSRRFKLNESVELNLNTDSTVHQNVPKYLALHEFTNDQYMADPAMLAAIQDEKGQSLLPKMKLDLRHFVLHRAWFSEEHKFTSSIALDLIAGAVMASYWWTTGITPEGNIRRLFILQGIVFFSFMLLSNITSTILLMNSFRGFDGIPFMTTLLIPNMLTFLFQDGSFVLTATDAENYLFSILQLRRTASPNRDQELHRISKQVGRAFPHTGTIELVTHIDVEEGRDSVDIISPVSVVVVEDLPLDDEEEL</sequence>